<dbReference type="EMBL" id="RYYR01000019">
    <property type="protein sequence ID" value="RUL50758.1"/>
    <property type="molecule type" value="Genomic_DNA"/>
</dbReference>
<dbReference type="Gene3D" id="2.30.30.1210">
    <property type="entry name" value="Domain of unknown function DUF1541"/>
    <property type="match status" value="1"/>
</dbReference>
<organism evidence="4 5">
    <name type="scientific">Lysinibacillus antri</name>
    <dbReference type="NCBI Taxonomy" id="2498145"/>
    <lineage>
        <taxon>Bacteria</taxon>
        <taxon>Bacillati</taxon>
        <taxon>Bacillota</taxon>
        <taxon>Bacilli</taxon>
        <taxon>Bacillales</taxon>
        <taxon>Bacillaceae</taxon>
        <taxon>Lysinibacillus</taxon>
    </lineage>
</organism>
<dbReference type="Pfam" id="PF07563">
    <property type="entry name" value="DUF1541"/>
    <property type="match status" value="2"/>
</dbReference>
<accession>A0A3S0R585</accession>
<evidence type="ECO:0000313" key="4">
    <source>
        <dbReference type="EMBL" id="RUL50758.1"/>
    </source>
</evidence>
<dbReference type="PROSITE" id="PS51257">
    <property type="entry name" value="PROKAR_LIPOPROTEIN"/>
    <property type="match status" value="1"/>
</dbReference>
<dbReference type="Proteomes" id="UP000287910">
    <property type="component" value="Unassembled WGS sequence"/>
</dbReference>
<sequence length="202" mass="21697">MGNKLFLMAMSVVLAAMLAACSSNDTTTDGDSAEKGNDVTNNTQETDEQMTEEDEGEEHASHSSEMELPEGLKEAENPKFPVGSKATVNASHTDGMEGAEATIVAAYDTTVYSVSYVPTNGDPLEENHKWFVEGEIQGVDDATLDQGTEVIVEADHLPGMKGASGTIDTVEETTVYIVDYTNSLGETVKNHLWLKESELATK</sequence>
<evidence type="ECO:0000313" key="5">
    <source>
        <dbReference type="Proteomes" id="UP000287910"/>
    </source>
</evidence>
<feature type="chain" id="PRO_5038622640" evidence="2">
    <location>
        <begin position="16"/>
        <end position="202"/>
    </location>
</feature>
<proteinExistence type="predicted"/>
<evidence type="ECO:0000256" key="2">
    <source>
        <dbReference type="SAM" id="SignalP"/>
    </source>
</evidence>
<feature type="signal peptide" evidence="2">
    <location>
        <begin position="1"/>
        <end position="15"/>
    </location>
</feature>
<gene>
    <name evidence="4" type="ORF">EK386_13475</name>
</gene>
<keyword evidence="5" id="KW-1185">Reference proteome</keyword>
<dbReference type="InterPro" id="IPR011438">
    <property type="entry name" value="DUF1541"/>
</dbReference>
<dbReference type="AlphaFoldDB" id="A0A3S0R585"/>
<reference evidence="4 5" key="1">
    <citation type="submission" date="2018-12" db="EMBL/GenBank/DDBJ databases">
        <title>Lysinibacillus antri sp. nov., isolated from a cave soil.</title>
        <authorList>
            <person name="Narsing Rao M.P."/>
            <person name="Zhang H."/>
            <person name="Dong Z.-Y."/>
            <person name="Niu X.-K."/>
            <person name="Zhang K."/>
            <person name="Fang B.-Z."/>
            <person name="Kang Y.-Q."/>
            <person name="Xiao M."/>
            <person name="Li W.-J."/>
        </authorList>
    </citation>
    <scope>NUCLEOTIDE SEQUENCE [LARGE SCALE GENOMIC DNA]</scope>
    <source>
        <strain evidence="4 5">SYSU K30002</strain>
    </source>
</reference>
<feature type="domain" description="DUF1541" evidence="3">
    <location>
        <begin position="82"/>
        <end position="133"/>
    </location>
</feature>
<feature type="compositionally biased region" description="Basic and acidic residues" evidence="1">
    <location>
        <begin position="58"/>
        <end position="77"/>
    </location>
</feature>
<protein>
    <submittedName>
        <fullName evidence="4">DUF1541 domain-containing protein</fullName>
    </submittedName>
</protein>
<feature type="domain" description="DUF1541" evidence="3">
    <location>
        <begin position="146"/>
        <end position="194"/>
    </location>
</feature>
<evidence type="ECO:0000259" key="3">
    <source>
        <dbReference type="Pfam" id="PF07563"/>
    </source>
</evidence>
<keyword evidence="2" id="KW-0732">Signal</keyword>
<feature type="compositionally biased region" description="Acidic residues" evidence="1">
    <location>
        <begin position="45"/>
        <end position="57"/>
    </location>
</feature>
<feature type="region of interest" description="Disordered" evidence="1">
    <location>
        <begin position="24"/>
        <end position="82"/>
    </location>
</feature>
<dbReference type="RefSeq" id="WP_126659700.1">
    <property type="nucleotide sequence ID" value="NZ_RYYR01000019.1"/>
</dbReference>
<comment type="caution">
    <text evidence="4">The sequence shown here is derived from an EMBL/GenBank/DDBJ whole genome shotgun (WGS) entry which is preliminary data.</text>
</comment>
<evidence type="ECO:0000256" key="1">
    <source>
        <dbReference type="SAM" id="MobiDB-lite"/>
    </source>
</evidence>
<name>A0A3S0R585_9BACI</name>